<protein>
    <submittedName>
        <fullName evidence="2">Uncharacterized protein</fullName>
    </submittedName>
</protein>
<dbReference type="RefSeq" id="WP_158741607.1">
    <property type="nucleotide sequence ID" value="NZ_JAFBEP010000019.1"/>
</dbReference>
<feature type="transmembrane region" description="Helical" evidence="1">
    <location>
        <begin position="118"/>
        <end position="141"/>
    </location>
</feature>
<sequence>MRNNLKDLKRELKAAFEAPTPTRKNEFINQLNDPKARQIDFFISQIGYIRKRVWILSSLLFLGTLAGLYFYKVSTSFVWVLSSVLPFIALVSISEIVRSITYNMEELEMSCKYNLLEISLARLGILGITNFTVLIGILLVFNGKTDFGWIRLGIYLITPYLLNCYGSLFAINRLKSREAMYICGGVTALVCILSTLLKVGINDIYTERYLLFWGLTFIVLAVLSAKEIVKLIRRTEELEWNSSLTA</sequence>
<evidence type="ECO:0000313" key="2">
    <source>
        <dbReference type="EMBL" id="KAE9629426.1"/>
    </source>
</evidence>
<comment type="caution">
    <text evidence="2">The sequence shown here is derived from an EMBL/GenBank/DDBJ whole genome shotgun (WGS) entry which is preliminary data.</text>
</comment>
<evidence type="ECO:0000256" key="1">
    <source>
        <dbReference type="SAM" id="Phobius"/>
    </source>
</evidence>
<keyword evidence="1" id="KW-1133">Transmembrane helix</keyword>
<dbReference type="EMBL" id="WSLF01000017">
    <property type="protein sequence ID" value="KAE9629426.1"/>
    <property type="molecule type" value="Genomic_DNA"/>
</dbReference>
<keyword evidence="3" id="KW-1185">Reference proteome</keyword>
<feature type="transmembrane region" description="Helical" evidence="1">
    <location>
        <begin position="53"/>
        <end position="71"/>
    </location>
</feature>
<proteinExistence type="predicted"/>
<feature type="transmembrane region" description="Helical" evidence="1">
    <location>
        <begin position="209"/>
        <end position="225"/>
    </location>
</feature>
<feature type="transmembrane region" description="Helical" evidence="1">
    <location>
        <begin position="77"/>
        <end position="97"/>
    </location>
</feature>
<evidence type="ECO:0000313" key="3">
    <source>
        <dbReference type="Proteomes" id="UP000483018"/>
    </source>
</evidence>
<keyword evidence="1" id="KW-0812">Transmembrane</keyword>
<dbReference type="Proteomes" id="UP000483018">
    <property type="component" value="Unassembled WGS sequence"/>
</dbReference>
<gene>
    <name evidence="2" type="ORF">GND95_13085</name>
</gene>
<organism evidence="2 3">
    <name type="scientific">Defluviitalea raffinosedens</name>
    <dbReference type="NCBI Taxonomy" id="1450156"/>
    <lineage>
        <taxon>Bacteria</taxon>
        <taxon>Bacillati</taxon>
        <taxon>Bacillota</taxon>
        <taxon>Clostridia</taxon>
        <taxon>Lachnospirales</taxon>
        <taxon>Defluviitaleaceae</taxon>
        <taxon>Defluviitalea</taxon>
    </lineage>
</organism>
<dbReference type="AlphaFoldDB" id="A0A7C8LC32"/>
<name>A0A7C8LC32_9FIRM</name>
<keyword evidence="1" id="KW-0472">Membrane</keyword>
<accession>A0A7C8LC32</accession>
<feature type="transmembrane region" description="Helical" evidence="1">
    <location>
        <begin position="179"/>
        <end position="197"/>
    </location>
</feature>
<dbReference type="OrthoDB" id="9793294at2"/>
<feature type="transmembrane region" description="Helical" evidence="1">
    <location>
        <begin position="153"/>
        <end position="172"/>
    </location>
</feature>
<reference evidence="2 3" key="1">
    <citation type="submission" date="2019-12" db="EMBL/GenBank/DDBJ databases">
        <title>Defluviitalea raffinosedens, isolated from a biogas fermenter, genome sequencing and characterization.</title>
        <authorList>
            <person name="Rettenmaier R."/>
            <person name="Schneider M."/>
            <person name="Neuhaus K."/>
            <person name="Liebl W."/>
            <person name="Zverlov V."/>
        </authorList>
    </citation>
    <scope>NUCLEOTIDE SEQUENCE [LARGE SCALE GENOMIC DNA]</scope>
    <source>
        <strain evidence="2 3">249c-K6</strain>
    </source>
</reference>